<sequence>MSSDILGVVFDAGSQTFKAGFSGEPSPRAMVPNVVGRFRREGLVDGIPLVYCGAEAIKNRGISNLVYPVKEGLVEDWDEMEKLWHHVFYKGLHVPPESSKVMHSVNPLTSKNDYARMAEILFEIFAIDSLYIAQSPALVLNAYGKTSGVVWECGHSCSYVAPVFEGFPLKHATFTSPMTGNMLTKRLQGLMLKSGYSLTTPFEIDLLEKFKKEKCHVSENCDKELAESSGYDSKIRCDLPDGQHILLGEERFLCPEVLFKPELEQLKCKNIVELICHSIDTCDLDYRAMFYKNIVCSGGTSMTPGLVARLKKELTQYLKKSSRDVRANVEAIPVRQFATWVGGSMLASLPNLKGFWMTKEHYGDSGSDLAKSNFF</sequence>
<dbReference type="Proteomes" id="UP000814243">
    <property type="component" value="Unassembled WGS sequence"/>
</dbReference>
<dbReference type="Gene3D" id="3.30.420.40">
    <property type="match status" value="2"/>
</dbReference>
<evidence type="ECO:0008006" key="9">
    <source>
        <dbReference type="Google" id="ProtNLM"/>
    </source>
</evidence>
<evidence type="ECO:0000256" key="3">
    <source>
        <dbReference type="ARBA" id="ARBA00022741"/>
    </source>
</evidence>
<comment type="subcellular location">
    <subcellularLocation>
        <location evidence="1">Cytoplasm</location>
        <location evidence="1">Cytoskeleton</location>
    </subcellularLocation>
</comment>
<dbReference type="InterPro" id="IPR004000">
    <property type="entry name" value="Actin"/>
</dbReference>
<keyword evidence="2" id="KW-0963">Cytoplasm</keyword>
<evidence type="ECO:0000256" key="5">
    <source>
        <dbReference type="ARBA" id="ARBA00023212"/>
    </source>
</evidence>
<evidence type="ECO:0000256" key="6">
    <source>
        <dbReference type="RuleBase" id="RU000487"/>
    </source>
</evidence>
<protein>
    <recommendedName>
        <fullName evidence="9">Actin</fullName>
    </recommendedName>
</protein>
<dbReference type="EMBL" id="JACEFF010000402">
    <property type="protein sequence ID" value="KAH9638338.1"/>
    <property type="molecule type" value="Genomic_DNA"/>
</dbReference>
<reference evidence="7" key="1">
    <citation type="journal article" date="2021" name="G3 (Bethesda)">
        <title>Genome and transcriptome analysis of the beet armyworm Spodoptera exigua reveals targets for pest control. .</title>
        <authorList>
            <person name="Simon S."/>
            <person name="Breeschoten T."/>
            <person name="Jansen H.J."/>
            <person name="Dirks R.P."/>
            <person name="Schranz M.E."/>
            <person name="Ros V.I.D."/>
        </authorList>
    </citation>
    <scope>NUCLEOTIDE SEQUENCE</scope>
    <source>
        <strain evidence="7">TB_SE_WUR_2020</strain>
    </source>
</reference>
<evidence type="ECO:0000313" key="8">
    <source>
        <dbReference type="Proteomes" id="UP000814243"/>
    </source>
</evidence>
<evidence type="ECO:0000256" key="1">
    <source>
        <dbReference type="ARBA" id="ARBA00004245"/>
    </source>
</evidence>
<dbReference type="GO" id="GO:0005524">
    <property type="term" value="F:ATP binding"/>
    <property type="evidence" value="ECO:0007669"/>
    <property type="project" value="UniProtKB-KW"/>
</dbReference>
<dbReference type="SUPFAM" id="SSF53067">
    <property type="entry name" value="Actin-like ATPase domain"/>
    <property type="match status" value="2"/>
</dbReference>
<evidence type="ECO:0000313" key="7">
    <source>
        <dbReference type="EMBL" id="KAH9638338.1"/>
    </source>
</evidence>
<keyword evidence="4" id="KW-0067">ATP-binding</keyword>
<evidence type="ECO:0000256" key="2">
    <source>
        <dbReference type="ARBA" id="ARBA00022490"/>
    </source>
</evidence>
<keyword evidence="3" id="KW-0547">Nucleotide-binding</keyword>
<gene>
    <name evidence="7" type="ORF">HF086_006518</name>
</gene>
<comment type="similarity">
    <text evidence="6">Belongs to the actin family.</text>
</comment>
<dbReference type="PANTHER" id="PTHR11937">
    <property type="entry name" value="ACTIN"/>
    <property type="match status" value="1"/>
</dbReference>
<evidence type="ECO:0000256" key="4">
    <source>
        <dbReference type="ARBA" id="ARBA00022840"/>
    </source>
</evidence>
<dbReference type="Pfam" id="PF00022">
    <property type="entry name" value="Actin"/>
    <property type="match status" value="1"/>
</dbReference>
<accession>A0A922MKX9</accession>
<proteinExistence type="inferred from homology"/>
<dbReference type="AlphaFoldDB" id="A0A922MKX9"/>
<dbReference type="Gene3D" id="3.90.640.10">
    <property type="entry name" value="Actin, Chain A, domain 4"/>
    <property type="match status" value="1"/>
</dbReference>
<dbReference type="InterPro" id="IPR043129">
    <property type="entry name" value="ATPase_NBD"/>
</dbReference>
<organism evidence="7 8">
    <name type="scientific">Spodoptera exigua</name>
    <name type="common">Beet armyworm</name>
    <name type="synonym">Noctua fulgens</name>
    <dbReference type="NCBI Taxonomy" id="7107"/>
    <lineage>
        <taxon>Eukaryota</taxon>
        <taxon>Metazoa</taxon>
        <taxon>Ecdysozoa</taxon>
        <taxon>Arthropoda</taxon>
        <taxon>Hexapoda</taxon>
        <taxon>Insecta</taxon>
        <taxon>Pterygota</taxon>
        <taxon>Neoptera</taxon>
        <taxon>Endopterygota</taxon>
        <taxon>Lepidoptera</taxon>
        <taxon>Glossata</taxon>
        <taxon>Ditrysia</taxon>
        <taxon>Noctuoidea</taxon>
        <taxon>Noctuidae</taxon>
        <taxon>Amphipyrinae</taxon>
        <taxon>Spodoptera</taxon>
    </lineage>
</organism>
<dbReference type="SMART" id="SM00268">
    <property type="entry name" value="ACTIN"/>
    <property type="match status" value="1"/>
</dbReference>
<dbReference type="PRINTS" id="PR00190">
    <property type="entry name" value="ACTIN"/>
</dbReference>
<name>A0A922MKX9_SPOEX</name>
<dbReference type="FunFam" id="3.30.420.40:FF:000148">
    <property type="entry name" value="Actin, alpha skeletal muscle"/>
    <property type="match status" value="1"/>
</dbReference>
<dbReference type="GO" id="GO:0005856">
    <property type="term" value="C:cytoskeleton"/>
    <property type="evidence" value="ECO:0007669"/>
    <property type="project" value="UniProtKB-SubCell"/>
</dbReference>
<comment type="caution">
    <text evidence="7">The sequence shown here is derived from an EMBL/GenBank/DDBJ whole genome shotgun (WGS) entry which is preliminary data.</text>
</comment>
<keyword evidence="5" id="KW-0206">Cytoskeleton</keyword>